<dbReference type="Proteomes" id="UP001324115">
    <property type="component" value="Unassembled WGS sequence"/>
</dbReference>
<evidence type="ECO:0000256" key="2">
    <source>
        <dbReference type="ARBA" id="ARBA00009592"/>
    </source>
</evidence>
<keyword evidence="11" id="KW-1185">Reference proteome</keyword>
<keyword evidence="9" id="KW-1133">Transmembrane helix</keyword>
<keyword evidence="8" id="KW-0325">Glycoprotein</keyword>
<dbReference type="PANTHER" id="PTHR48062:SF21">
    <property type="entry name" value="RECEPTOR-LIKE PROTEIN 12"/>
    <property type="match status" value="1"/>
</dbReference>
<evidence type="ECO:0000256" key="6">
    <source>
        <dbReference type="ARBA" id="ARBA00022737"/>
    </source>
</evidence>
<comment type="caution">
    <text evidence="10">The sequence shown here is derived from an EMBL/GenBank/DDBJ whole genome shotgun (WGS) entry which is preliminary data.</text>
</comment>
<dbReference type="InterPro" id="IPR051502">
    <property type="entry name" value="RLP_Defense_Trigger"/>
</dbReference>
<keyword evidence="6" id="KW-0677">Repeat</keyword>
<evidence type="ECO:0000256" key="5">
    <source>
        <dbReference type="ARBA" id="ARBA00022729"/>
    </source>
</evidence>
<dbReference type="PANTHER" id="PTHR48062">
    <property type="entry name" value="RECEPTOR-LIKE PROTEIN 14"/>
    <property type="match status" value="1"/>
</dbReference>
<dbReference type="FunFam" id="3.80.10.10:FF:000041">
    <property type="entry name" value="LRR receptor-like serine/threonine-protein kinase ERECTA"/>
    <property type="match status" value="1"/>
</dbReference>
<dbReference type="PRINTS" id="PR00019">
    <property type="entry name" value="LEURICHRPT"/>
</dbReference>
<keyword evidence="7 9" id="KW-0472">Membrane</keyword>
<proteinExistence type="inferred from homology"/>
<dbReference type="AlphaFoldDB" id="A0AAN7J0R5"/>
<dbReference type="GO" id="GO:0005886">
    <property type="term" value="C:plasma membrane"/>
    <property type="evidence" value="ECO:0007669"/>
    <property type="project" value="UniProtKB-SubCell"/>
</dbReference>
<sequence length="309" mass="34480">MSKNAFQGSIPSSFGKLPQLRILHAFQNNSNLVSLNLRDNLLIGNIPDWIGNLSSLSILLLGENHLEGRIPNQLFLLQNLNLLDLSYNKFSGTIPHSLSNITFKDEVEFTTKNRIDSYHGDILNYMFVIDLSCNKLVGEIPPELGMISTIRAMNLSHNNLTGPIPTAFSNLKLMESLDLSYNNLSDKIPPELTKITFLAVFSVAHNDLSGTTPEGKNQFMTFDESNYEGNPLLCGPPSHGCTKIEPSSTILADHEGKDGSSFMDMGVFYISFVVVYITVLLGLVTVLYINPYWRKAWFNLIELFNSRLA</sequence>
<comment type="similarity">
    <text evidence="2">Belongs to the RLP family.</text>
</comment>
<evidence type="ECO:0000256" key="9">
    <source>
        <dbReference type="SAM" id="Phobius"/>
    </source>
</evidence>
<protein>
    <submittedName>
        <fullName evidence="10">Uncharacterized protein</fullName>
    </submittedName>
</protein>
<dbReference type="InterPro" id="IPR001611">
    <property type="entry name" value="Leu-rich_rpt"/>
</dbReference>
<evidence type="ECO:0000256" key="1">
    <source>
        <dbReference type="ARBA" id="ARBA00004236"/>
    </source>
</evidence>
<evidence type="ECO:0000256" key="7">
    <source>
        <dbReference type="ARBA" id="ARBA00023136"/>
    </source>
</evidence>
<keyword evidence="9" id="KW-0812">Transmembrane</keyword>
<dbReference type="FunFam" id="3.80.10.10:FF:000383">
    <property type="entry name" value="Leucine-rich repeat receptor protein kinase EMS1"/>
    <property type="match status" value="1"/>
</dbReference>
<dbReference type="Pfam" id="PF00560">
    <property type="entry name" value="LRR_1"/>
    <property type="match status" value="2"/>
</dbReference>
<dbReference type="EMBL" id="JAXUIC010000004">
    <property type="protein sequence ID" value="KAK4593305.1"/>
    <property type="molecule type" value="Genomic_DNA"/>
</dbReference>
<evidence type="ECO:0000256" key="3">
    <source>
        <dbReference type="ARBA" id="ARBA00022475"/>
    </source>
</evidence>
<dbReference type="Pfam" id="PF13855">
    <property type="entry name" value="LRR_8"/>
    <property type="match status" value="1"/>
</dbReference>
<dbReference type="SUPFAM" id="SSF52058">
    <property type="entry name" value="L domain-like"/>
    <property type="match status" value="1"/>
</dbReference>
<keyword evidence="5" id="KW-0732">Signal</keyword>
<reference evidence="10 11" key="1">
    <citation type="journal article" date="2023" name="G3 (Bethesda)">
        <title>A haplotype-resolved chromosome-scale genome for Quercus rubra L. provides insights into the genetics of adaptive traits for red oak species.</title>
        <authorList>
            <person name="Kapoor B."/>
            <person name="Jenkins J."/>
            <person name="Schmutz J."/>
            <person name="Zhebentyayeva T."/>
            <person name="Kuelheim C."/>
            <person name="Coggeshall M."/>
            <person name="Heim C."/>
            <person name="Lasky J.R."/>
            <person name="Leites L."/>
            <person name="Islam-Faridi N."/>
            <person name="Romero-Severson J."/>
            <person name="DeLeo V.L."/>
            <person name="Lucas S.M."/>
            <person name="Lazic D."/>
            <person name="Gailing O."/>
            <person name="Carlson J."/>
            <person name="Staton M."/>
        </authorList>
    </citation>
    <scope>NUCLEOTIDE SEQUENCE [LARGE SCALE GENOMIC DNA]</scope>
    <source>
        <strain evidence="10">Pseudo-F2</strain>
    </source>
</reference>
<gene>
    <name evidence="10" type="ORF">RGQ29_017428</name>
</gene>
<accession>A0AAN7J0R5</accession>
<feature type="transmembrane region" description="Helical" evidence="9">
    <location>
        <begin position="267"/>
        <end position="289"/>
    </location>
</feature>
<evidence type="ECO:0000313" key="10">
    <source>
        <dbReference type="EMBL" id="KAK4593305.1"/>
    </source>
</evidence>
<dbReference type="InterPro" id="IPR032675">
    <property type="entry name" value="LRR_dom_sf"/>
</dbReference>
<name>A0AAN7J0R5_QUERU</name>
<evidence type="ECO:0000256" key="8">
    <source>
        <dbReference type="ARBA" id="ARBA00023180"/>
    </source>
</evidence>
<comment type="subcellular location">
    <subcellularLocation>
        <location evidence="1">Cell membrane</location>
    </subcellularLocation>
</comment>
<evidence type="ECO:0000256" key="4">
    <source>
        <dbReference type="ARBA" id="ARBA00022614"/>
    </source>
</evidence>
<dbReference type="Gene3D" id="3.80.10.10">
    <property type="entry name" value="Ribonuclease Inhibitor"/>
    <property type="match status" value="1"/>
</dbReference>
<keyword evidence="3" id="KW-1003">Cell membrane</keyword>
<keyword evidence="4" id="KW-0433">Leucine-rich repeat</keyword>
<evidence type="ECO:0000313" key="11">
    <source>
        <dbReference type="Proteomes" id="UP001324115"/>
    </source>
</evidence>
<organism evidence="10 11">
    <name type="scientific">Quercus rubra</name>
    <name type="common">Northern red oak</name>
    <name type="synonym">Quercus borealis</name>
    <dbReference type="NCBI Taxonomy" id="3512"/>
    <lineage>
        <taxon>Eukaryota</taxon>
        <taxon>Viridiplantae</taxon>
        <taxon>Streptophyta</taxon>
        <taxon>Embryophyta</taxon>
        <taxon>Tracheophyta</taxon>
        <taxon>Spermatophyta</taxon>
        <taxon>Magnoliopsida</taxon>
        <taxon>eudicotyledons</taxon>
        <taxon>Gunneridae</taxon>
        <taxon>Pentapetalae</taxon>
        <taxon>rosids</taxon>
        <taxon>fabids</taxon>
        <taxon>Fagales</taxon>
        <taxon>Fagaceae</taxon>
        <taxon>Quercus</taxon>
    </lineage>
</organism>